<evidence type="ECO:0000256" key="1">
    <source>
        <dbReference type="SAM" id="Coils"/>
    </source>
</evidence>
<name>A0A6C0CEY4_9ZZZZ</name>
<proteinExistence type="predicted"/>
<dbReference type="AlphaFoldDB" id="A0A6C0CEY4"/>
<sequence>MAFEFMSFDDLDFLIKRDWFHTTQDIHDLLAYADDKTFWKLYANRTAYPQRSREVIAPLDYIHDKPLFKYTVRDLTDGDIENMRVQERKALRELMKWEWEKYMKTMPPRPRTTIDEKIEEKREEIESIREERRVYTDVRKCGDRKKLAEFDERIGVKWTEEAELQNQKTKMDTYWRETQQLKFEAGLL</sequence>
<protein>
    <submittedName>
        <fullName evidence="2">Uncharacterized protein</fullName>
    </submittedName>
</protein>
<accession>A0A6C0CEY4</accession>
<evidence type="ECO:0000313" key="2">
    <source>
        <dbReference type="EMBL" id="QHT03336.1"/>
    </source>
</evidence>
<dbReference type="EMBL" id="MN739409">
    <property type="protein sequence ID" value="QHT03336.1"/>
    <property type="molecule type" value="Genomic_DNA"/>
</dbReference>
<feature type="coiled-coil region" evidence="1">
    <location>
        <begin position="111"/>
        <end position="138"/>
    </location>
</feature>
<organism evidence="2">
    <name type="scientific">viral metagenome</name>
    <dbReference type="NCBI Taxonomy" id="1070528"/>
    <lineage>
        <taxon>unclassified sequences</taxon>
        <taxon>metagenomes</taxon>
        <taxon>organismal metagenomes</taxon>
    </lineage>
</organism>
<keyword evidence="1" id="KW-0175">Coiled coil</keyword>
<reference evidence="2" key="1">
    <citation type="journal article" date="2020" name="Nature">
        <title>Giant virus diversity and host interactions through global metagenomics.</title>
        <authorList>
            <person name="Schulz F."/>
            <person name="Roux S."/>
            <person name="Paez-Espino D."/>
            <person name="Jungbluth S."/>
            <person name="Walsh D.A."/>
            <person name="Denef V.J."/>
            <person name="McMahon K.D."/>
            <person name="Konstantinidis K.T."/>
            <person name="Eloe-Fadrosh E.A."/>
            <person name="Kyrpides N.C."/>
            <person name="Woyke T."/>
        </authorList>
    </citation>
    <scope>NUCLEOTIDE SEQUENCE</scope>
    <source>
        <strain evidence="2">GVMAG-M-3300020728-1</strain>
    </source>
</reference>